<feature type="binding site" evidence="2">
    <location>
        <position position="299"/>
    </location>
    <ligand>
        <name>Zn(2+)</name>
        <dbReference type="ChEBI" id="CHEBI:29105"/>
        <label>2</label>
    </ligand>
</feature>
<dbReference type="STRING" id="415426.Hbut_0094"/>
<feature type="binding site" evidence="2">
    <location>
        <position position="41"/>
    </location>
    <ligand>
        <name>Zn(2+)</name>
        <dbReference type="ChEBI" id="CHEBI:29105"/>
        <label>1</label>
    </ligand>
</feature>
<dbReference type="EnsemblBacteria" id="ABM79969">
    <property type="protein sequence ID" value="ABM79969"/>
    <property type="gene ID" value="Hbut_0094"/>
</dbReference>
<dbReference type="GO" id="GO:0016740">
    <property type="term" value="F:transferase activity"/>
    <property type="evidence" value="ECO:0007669"/>
    <property type="project" value="UniProtKB-KW"/>
</dbReference>
<gene>
    <name evidence="5" type="ordered locus">Hbut_0094</name>
</gene>
<evidence type="ECO:0000259" key="3">
    <source>
        <dbReference type="Pfam" id="PF01171"/>
    </source>
</evidence>
<dbReference type="NCBIfam" id="TIGR00269">
    <property type="entry name" value="TIGR00269 family protein"/>
    <property type="match status" value="1"/>
</dbReference>
<evidence type="ECO:0000259" key="4">
    <source>
        <dbReference type="Pfam" id="PF22082"/>
    </source>
</evidence>
<dbReference type="AlphaFoldDB" id="A2BJ08"/>
<evidence type="ECO:0000313" key="5">
    <source>
        <dbReference type="EMBL" id="ABM79969.1"/>
    </source>
</evidence>
<evidence type="ECO:0000313" key="6">
    <source>
        <dbReference type="Proteomes" id="UP000002593"/>
    </source>
</evidence>
<dbReference type="InterPro" id="IPR011063">
    <property type="entry name" value="TilS/TtcA_N"/>
</dbReference>
<dbReference type="PIRSF" id="PIRSF004976">
    <property type="entry name" value="ATPase_YdaO"/>
    <property type="match status" value="1"/>
</dbReference>
<name>A2BJ08_HYPBU</name>
<dbReference type="InterPro" id="IPR014729">
    <property type="entry name" value="Rossmann-like_a/b/a_fold"/>
</dbReference>
<keyword evidence="1" id="KW-0808">Transferase</keyword>
<dbReference type="GO" id="GO:0046872">
    <property type="term" value="F:metal ion binding"/>
    <property type="evidence" value="ECO:0007669"/>
    <property type="project" value="UniProtKB-KW"/>
</dbReference>
<keyword evidence="6" id="KW-1185">Reference proteome</keyword>
<dbReference type="InterPro" id="IPR054306">
    <property type="entry name" value="TtuA-like_LIM_N"/>
</dbReference>
<proteinExistence type="predicted"/>
<dbReference type="GO" id="GO:0002143">
    <property type="term" value="P:tRNA wobble position uridine thiolation"/>
    <property type="evidence" value="ECO:0007669"/>
    <property type="project" value="TreeGrafter"/>
</dbReference>
<dbReference type="InterPro" id="IPR035107">
    <property type="entry name" value="tRNA_thiolation_TtcA_Ctu1"/>
</dbReference>
<dbReference type="SUPFAM" id="SSF52402">
    <property type="entry name" value="Adenine nucleotide alpha hydrolases-like"/>
    <property type="match status" value="1"/>
</dbReference>
<dbReference type="Pfam" id="PF22082">
    <property type="entry name" value="TtuA_LIM_N"/>
    <property type="match status" value="1"/>
</dbReference>
<dbReference type="EMBL" id="CP000493">
    <property type="protein sequence ID" value="ABM79969.1"/>
    <property type="molecule type" value="Genomic_DNA"/>
</dbReference>
<protein>
    <submittedName>
        <fullName evidence="5">ATPase of the PP-loop superfamily</fullName>
    </submittedName>
</protein>
<organism evidence="5 6">
    <name type="scientific">Hyperthermus butylicus (strain DSM 5456 / JCM 9403 / PLM1-5)</name>
    <dbReference type="NCBI Taxonomy" id="415426"/>
    <lineage>
        <taxon>Archaea</taxon>
        <taxon>Thermoproteota</taxon>
        <taxon>Thermoprotei</taxon>
        <taxon>Desulfurococcales</taxon>
        <taxon>Pyrodictiaceae</taxon>
        <taxon>Hyperthermus</taxon>
    </lineage>
</organism>
<keyword evidence="2" id="KW-0862">Zinc</keyword>
<accession>A2BJ08</accession>
<dbReference type="PANTHER" id="PTHR11807:SF27">
    <property type="entry name" value="TRNA-5-METHYLURIDINE(54) 2-SULFURTRANSFERASE"/>
    <property type="match status" value="1"/>
</dbReference>
<feature type="binding site" evidence="2">
    <location>
        <position position="38"/>
    </location>
    <ligand>
        <name>Zn(2+)</name>
        <dbReference type="ChEBI" id="CHEBI:29105"/>
        <label>1</label>
    </ligand>
</feature>
<evidence type="ECO:0000256" key="1">
    <source>
        <dbReference type="ARBA" id="ARBA00022679"/>
    </source>
</evidence>
<dbReference type="PANTHER" id="PTHR11807">
    <property type="entry name" value="ATPASES OF THE PP SUPERFAMILY-RELATED"/>
    <property type="match status" value="1"/>
</dbReference>
<evidence type="ECO:0000256" key="2">
    <source>
        <dbReference type="PIRSR" id="PIRSR004976-50"/>
    </source>
</evidence>
<reference evidence="5 6" key="1">
    <citation type="journal article" date="2007" name="Archaea">
        <title>The genome of Hyperthermus butylicus: a sulfur-reducing, peptide fermenting, neutrophilic Crenarchaeote growing up to 108 degrees C.</title>
        <authorList>
            <person name="Brugger K."/>
            <person name="Chen L."/>
            <person name="Stark M."/>
            <person name="Zibat A."/>
            <person name="Redder P."/>
            <person name="Ruepp A."/>
            <person name="Awayez M."/>
            <person name="She Q."/>
            <person name="Garrett R.A."/>
            <person name="Klenk H.P."/>
        </authorList>
    </citation>
    <scope>NUCLEOTIDE SEQUENCE [LARGE SCALE GENOMIC DNA]</scope>
    <source>
        <strain evidence="6">DSM 5456 / JCM 9403 / PLM1-5</strain>
    </source>
</reference>
<dbReference type="Pfam" id="PF01171">
    <property type="entry name" value="ATP_bind_3"/>
    <property type="match status" value="1"/>
</dbReference>
<dbReference type="RefSeq" id="WP_011821286.1">
    <property type="nucleotide sequence ID" value="NC_008818.1"/>
</dbReference>
<dbReference type="GeneID" id="4781394"/>
<keyword evidence="2" id="KW-0479">Metal-binding</keyword>
<feature type="binding site" evidence="2">
    <location>
        <position position="19"/>
    </location>
    <ligand>
        <name>Zn(2+)</name>
        <dbReference type="ChEBI" id="CHEBI:29105"/>
        <label>1</label>
    </ligand>
</feature>
<dbReference type="Gene3D" id="3.40.50.620">
    <property type="entry name" value="HUPs"/>
    <property type="match status" value="1"/>
</dbReference>
<feature type="domain" description="tRNA(Ile)-lysidine/2-thiocytidine synthase N-terminal" evidence="3">
    <location>
        <begin position="65"/>
        <end position="226"/>
    </location>
</feature>
<dbReference type="KEGG" id="hbu:Hbut_0094"/>
<dbReference type="GO" id="GO:0000049">
    <property type="term" value="F:tRNA binding"/>
    <property type="evidence" value="ECO:0007669"/>
    <property type="project" value="InterPro"/>
</dbReference>
<sequence>MSQSMLQQVRGNEARLYRCSLCGEPAAAELRYARLRLCKKHFIEFINRKVERTLRRVGALRKGVKILVAISGGKDSAVTLAALSDLAKKYGIEVYAIHLRLGFGEFSAKVEERVRSLCNMLGIPCIVVDVAEAVGDPVHILARKARRPACSVCGLVKRYFLNASAIELGADYVALGHNADDIIAYSIKAFLNQDLEALAKFGPVTTSIDDLAVARLRPLYEVYEKEDVLYAILRGLPVVFDKCPFRPEAPMEDTIKEMINKLEDKHPGIKISFLRRLEKRIKLYGELAGSAKPGRCKYCGLISQGDECSFCRLTRRIYGEPRGPKVREYLKQVIQRSFATR</sequence>
<feature type="binding site" evidence="2">
    <location>
        <position position="308"/>
    </location>
    <ligand>
        <name>Zn(2+)</name>
        <dbReference type="ChEBI" id="CHEBI:29105"/>
        <label>2</label>
    </ligand>
</feature>
<feature type="domain" description="2-thiouridine synthetase TtuA-like N-terminal LIM" evidence="4">
    <location>
        <begin position="18"/>
        <end position="43"/>
    </location>
</feature>
<feature type="binding site" evidence="2">
    <location>
        <position position="311"/>
    </location>
    <ligand>
        <name>Zn(2+)</name>
        <dbReference type="ChEBI" id="CHEBI:29105"/>
        <label>2</label>
    </ligand>
</feature>
<feature type="binding site" evidence="2">
    <location>
        <position position="22"/>
    </location>
    <ligand>
        <name>Zn(2+)</name>
        <dbReference type="ChEBI" id="CHEBI:29105"/>
        <label>1</label>
    </ligand>
</feature>
<dbReference type="HOGENOM" id="CLU_026481_1_1_2"/>
<dbReference type="eggNOG" id="arCOG00042">
    <property type="taxonomic scope" value="Archaea"/>
</dbReference>
<dbReference type="InterPro" id="IPR000541">
    <property type="entry name" value="Ncs6/Tuc1/Ctu1"/>
</dbReference>
<feature type="binding site" evidence="2">
    <location>
        <position position="296"/>
    </location>
    <ligand>
        <name>Zn(2+)</name>
        <dbReference type="ChEBI" id="CHEBI:29105"/>
        <label>2</label>
    </ligand>
</feature>
<dbReference type="GO" id="GO:0002144">
    <property type="term" value="C:cytosolic tRNA wobble base thiouridylase complex"/>
    <property type="evidence" value="ECO:0007669"/>
    <property type="project" value="TreeGrafter"/>
</dbReference>
<dbReference type="Proteomes" id="UP000002593">
    <property type="component" value="Chromosome"/>
</dbReference>